<reference evidence="1" key="1">
    <citation type="journal article" date="2020" name="mSystems">
        <title>Genome- and Community-Level Interaction Insights into Carbon Utilization and Element Cycling Functions of Hydrothermarchaeota in Hydrothermal Sediment.</title>
        <authorList>
            <person name="Zhou Z."/>
            <person name="Liu Y."/>
            <person name="Xu W."/>
            <person name="Pan J."/>
            <person name="Luo Z.H."/>
            <person name="Li M."/>
        </authorList>
    </citation>
    <scope>NUCLEOTIDE SEQUENCE [LARGE SCALE GENOMIC DNA]</scope>
    <source>
        <strain evidence="1">HyVt-458</strain>
    </source>
</reference>
<dbReference type="Proteomes" id="UP000886339">
    <property type="component" value="Unassembled WGS sequence"/>
</dbReference>
<dbReference type="EMBL" id="DRLF01000347">
    <property type="protein sequence ID" value="HEC07202.1"/>
    <property type="molecule type" value="Genomic_DNA"/>
</dbReference>
<protein>
    <submittedName>
        <fullName evidence="1">Uncharacterized protein</fullName>
    </submittedName>
</protein>
<evidence type="ECO:0000313" key="1">
    <source>
        <dbReference type="EMBL" id="HEC07202.1"/>
    </source>
</evidence>
<accession>A0A831WB64</accession>
<dbReference type="AlphaFoldDB" id="A0A831WB64"/>
<gene>
    <name evidence="1" type="ORF">ENJ12_10135</name>
</gene>
<comment type="caution">
    <text evidence="1">The sequence shown here is derived from an EMBL/GenBank/DDBJ whole genome shotgun (WGS) entry which is preliminary data.</text>
</comment>
<sequence>MERRLYFLLPDVAHARAVVADLETNGVERKYTHVIAAQGIDLEGLPLALPLMPARQHGTGISNQGDI</sequence>
<proteinExistence type="predicted"/>
<organism evidence="1">
    <name type="scientific">Thiolapillus brandeum</name>
    <dbReference type="NCBI Taxonomy" id="1076588"/>
    <lineage>
        <taxon>Bacteria</taxon>
        <taxon>Pseudomonadati</taxon>
        <taxon>Pseudomonadota</taxon>
        <taxon>Gammaproteobacteria</taxon>
        <taxon>Chromatiales</taxon>
        <taxon>Sedimenticolaceae</taxon>
        <taxon>Thiolapillus</taxon>
    </lineage>
</organism>
<name>A0A831WB64_9GAMM</name>